<name>F8AB82_THEID</name>
<evidence type="ECO:0000313" key="5">
    <source>
        <dbReference type="Proteomes" id="UP000006793"/>
    </source>
</evidence>
<dbReference type="GO" id="GO:0003677">
    <property type="term" value="F:DNA binding"/>
    <property type="evidence" value="ECO:0007669"/>
    <property type="project" value="InterPro"/>
</dbReference>
<proteinExistence type="inferred from homology"/>
<accession>F8AB82</accession>
<dbReference type="PANTHER" id="PTHR30545">
    <property type="entry name" value="SUGAR FERMENTATION STIMULATION PROTEIN A"/>
    <property type="match status" value="1"/>
</dbReference>
<keyword evidence="5" id="KW-1185">Reference proteome</keyword>
<dbReference type="RefSeq" id="WP_013908279.1">
    <property type="nucleotide sequence ID" value="NC_015681.1"/>
</dbReference>
<evidence type="ECO:0000256" key="1">
    <source>
        <dbReference type="HAMAP-Rule" id="MF_00095"/>
    </source>
</evidence>
<dbReference type="eggNOG" id="COG1489">
    <property type="taxonomic scope" value="Bacteria"/>
</dbReference>
<dbReference type="PANTHER" id="PTHR30545:SF2">
    <property type="entry name" value="SUGAR FERMENTATION STIMULATION PROTEIN A"/>
    <property type="match status" value="1"/>
</dbReference>
<dbReference type="PaxDb" id="667014-Thein_1680"/>
<protein>
    <recommendedName>
        <fullName evidence="1">Sugar fermentation stimulation protein homolog</fullName>
    </recommendedName>
</protein>
<reference evidence="4 5" key="2">
    <citation type="journal article" date="2012" name="Stand. Genomic Sci.">
        <title>Complete genome sequence of the thermophilic sulfate-reducing ocean bacterium Thermodesulfatator indicus type strain (CIR29812(T)).</title>
        <authorList>
            <person name="Anderson I."/>
            <person name="Saunders E."/>
            <person name="Lapidus A."/>
            <person name="Nolan M."/>
            <person name="Lucas S."/>
            <person name="Tice H."/>
            <person name="Del Rio T.G."/>
            <person name="Cheng J.F."/>
            <person name="Han C."/>
            <person name="Tapia R."/>
            <person name="Goodwin L.A."/>
            <person name="Pitluck S."/>
            <person name="Liolios K."/>
            <person name="Mavromatis K."/>
            <person name="Pagani I."/>
            <person name="Ivanova N."/>
            <person name="Mikhailova N."/>
            <person name="Pati A."/>
            <person name="Chen A."/>
            <person name="Palaniappan K."/>
            <person name="Land M."/>
            <person name="Hauser L."/>
            <person name="Jeffries C.D."/>
            <person name="Chang Y.J."/>
            <person name="Brambilla E.M."/>
            <person name="Rohde M."/>
            <person name="Spring S."/>
            <person name="Goker M."/>
            <person name="Detter J.C."/>
            <person name="Woyke T."/>
            <person name="Bristow J."/>
            <person name="Eisen J.A."/>
            <person name="Markowitz V."/>
            <person name="Hugenholtz P."/>
            <person name="Kyrpides N.C."/>
            <person name="Klenk H.P."/>
        </authorList>
    </citation>
    <scope>NUCLEOTIDE SEQUENCE [LARGE SCALE GENOMIC DNA]</scope>
    <source>
        <strain evidence="5">DSM 15286 / JCM 11887 / CIR29812</strain>
    </source>
</reference>
<dbReference type="InterPro" id="IPR005224">
    <property type="entry name" value="SfsA"/>
</dbReference>
<dbReference type="EMBL" id="CP002683">
    <property type="protein sequence ID" value="AEH45538.1"/>
    <property type="molecule type" value="Genomic_DNA"/>
</dbReference>
<dbReference type="NCBIfam" id="TIGR00230">
    <property type="entry name" value="sfsA"/>
    <property type="match status" value="1"/>
</dbReference>
<feature type="domain" description="Sugar fermentation stimulation protein C-terminal" evidence="2">
    <location>
        <begin position="83"/>
        <end position="215"/>
    </location>
</feature>
<sequence length="230" mass="25922">MELPADEEGMFLERPNRFLGKVALNGKIVLVHVHDPGRLPDLLLPGTPVLLKRAESPKRKTAFSLLAARKDSFWVFVNSGYHRRLTGALLEKLGEKLFPGLRGFQAEPKFDGGRLDYLLKLESQEEILLEVKGCTWAKGEIALFPDAPTTRGQKHLRHLLELRRRGLKACLWILVFRPEATCFCPAVEIDPVFAELFNEALKQGVILKMHRILYDGKNLSFGGELPLCPS</sequence>
<feature type="domain" description="SfsA N-terminal OB" evidence="3">
    <location>
        <begin position="12"/>
        <end position="77"/>
    </location>
</feature>
<dbReference type="InterPro" id="IPR041465">
    <property type="entry name" value="SfsA_N"/>
</dbReference>
<dbReference type="Pfam" id="PF03749">
    <property type="entry name" value="SfsA"/>
    <property type="match status" value="1"/>
</dbReference>
<gene>
    <name evidence="1" type="primary">sfsA</name>
    <name evidence="4" type="ordered locus">Thein_1680</name>
</gene>
<dbReference type="OrthoDB" id="9802365at2"/>
<dbReference type="HAMAP" id="MF_00095">
    <property type="entry name" value="SfsA"/>
    <property type="match status" value="1"/>
</dbReference>
<evidence type="ECO:0000259" key="3">
    <source>
        <dbReference type="Pfam" id="PF17746"/>
    </source>
</evidence>
<organism evidence="4 5">
    <name type="scientific">Thermodesulfatator indicus (strain DSM 15286 / JCM 11887 / CIR29812)</name>
    <dbReference type="NCBI Taxonomy" id="667014"/>
    <lineage>
        <taxon>Bacteria</taxon>
        <taxon>Pseudomonadati</taxon>
        <taxon>Thermodesulfobacteriota</taxon>
        <taxon>Thermodesulfobacteria</taxon>
        <taxon>Thermodesulfobacteriales</taxon>
        <taxon>Thermodesulfatatoraceae</taxon>
        <taxon>Thermodesulfatator</taxon>
    </lineage>
</organism>
<comment type="similarity">
    <text evidence="1">Belongs to the SfsA family.</text>
</comment>
<dbReference type="STRING" id="667014.Thein_1680"/>
<dbReference type="KEGG" id="tid:Thein_1680"/>
<evidence type="ECO:0000259" key="2">
    <source>
        <dbReference type="Pfam" id="PF03749"/>
    </source>
</evidence>
<dbReference type="InParanoid" id="F8AB82"/>
<dbReference type="CDD" id="cd22357">
    <property type="entry name" value="SfsA-like"/>
    <property type="match status" value="1"/>
</dbReference>
<dbReference type="Gene3D" id="2.40.50.580">
    <property type="match status" value="1"/>
</dbReference>
<dbReference type="AlphaFoldDB" id="F8AB82"/>
<dbReference type="Proteomes" id="UP000006793">
    <property type="component" value="Chromosome"/>
</dbReference>
<dbReference type="InterPro" id="IPR040452">
    <property type="entry name" value="SfsA_C"/>
</dbReference>
<dbReference type="Gene3D" id="3.40.1350.60">
    <property type="match status" value="1"/>
</dbReference>
<dbReference type="HOGENOM" id="CLU_052299_1_0_0"/>
<dbReference type="FunCoup" id="F8AB82">
    <property type="interactions" value="16"/>
</dbReference>
<dbReference type="Pfam" id="PF17746">
    <property type="entry name" value="SfsA_N"/>
    <property type="match status" value="1"/>
</dbReference>
<evidence type="ECO:0000313" key="4">
    <source>
        <dbReference type="EMBL" id="AEH45538.1"/>
    </source>
</evidence>
<reference evidence="5" key="1">
    <citation type="submission" date="2011-04" db="EMBL/GenBank/DDBJ databases">
        <title>The complete genome of Thermodesulfatator indicus DSM 15286.</title>
        <authorList>
            <person name="Lucas S."/>
            <person name="Copeland A."/>
            <person name="Lapidus A."/>
            <person name="Bruce D."/>
            <person name="Goodwin L."/>
            <person name="Pitluck S."/>
            <person name="Peters L."/>
            <person name="Kyrpides N."/>
            <person name="Mavromatis K."/>
            <person name="Pagani I."/>
            <person name="Ivanova N."/>
            <person name="Saunders L."/>
            <person name="Detter J.C."/>
            <person name="Tapia R."/>
            <person name="Han C."/>
            <person name="Land M."/>
            <person name="Hauser L."/>
            <person name="Markowitz V."/>
            <person name="Cheng J.-F."/>
            <person name="Hugenholtz P."/>
            <person name="Woyke T."/>
            <person name="Wu D."/>
            <person name="Spring S."/>
            <person name="Schroeder M."/>
            <person name="Brambilla E."/>
            <person name="Klenk H.-P."/>
            <person name="Eisen J.A."/>
        </authorList>
    </citation>
    <scope>NUCLEOTIDE SEQUENCE [LARGE SCALE GENOMIC DNA]</scope>
    <source>
        <strain evidence="5">DSM 15286 / JCM 11887 / CIR29812</strain>
    </source>
</reference>